<dbReference type="SMART" id="SM00886">
    <property type="entry name" value="Dabb"/>
    <property type="match status" value="1"/>
</dbReference>
<dbReference type="EMBL" id="VIKU02000001">
    <property type="protein sequence ID" value="NHF57870.1"/>
    <property type="molecule type" value="Genomic_DNA"/>
</dbReference>
<dbReference type="Proteomes" id="UP000707206">
    <property type="component" value="Unassembled WGS sequence"/>
</dbReference>
<dbReference type="InterPro" id="IPR044662">
    <property type="entry name" value="HS1/DABB1-like"/>
</dbReference>
<gene>
    <name evidence="3" type="ORF">FK220_000855</name>
</gene>
<evidence type="ECO:0000256" key="1">
    <source>
        <dbReference type="ARBA" id="ARBA00011738"/>
    </source>
</evidence>
<evidence type="ECO:0000313" key="3">
    <source>
        <dbReference type="EMBL" id="NHF57870.1"/>
    </source>
</evidence>
<name>A0A967E4T6_9FLAO</name>
<feature type="domain" description="Stress-response A/B barrel" evidence="2">
    <location>
        <begin position="42"/>
        <end position="136"/>
    </location>
</feature>
<evidence type="ECO:0000313" key="4">
    <source>
        <dbReference type="Proteomes" id="UP000707206"/>
    </source>
</evidence>
<proteinExistence type="predicted"/>
<sequence length="140" mass="15794">MSTKVQASVLLIIFLSLTFISFNSKSVDHPKATVIMQQDSVLRHVVLFKFKEGTPEEKVNEIEQAFGALPSKIPEIQGYEWGLNNSPEGLEKGFTHCFFLTFGSEEGRAIYLPHPDHKAFGDLLGPHLADVLVMDYWTRQ</sequence>
<dbReference type="Pfam" id="PF07876">
    <property type="entry name" value="Dabb"/>
    <property type="match status" value="1"/>
</dbReference>
<reference evidence="3" key="2">
    <citation type="submission" date="2020-03" db="EMBL/GenBank/DDBJ databases">
        <title>Flavobacteriaceae bacterium strain TP-CH-4, a member of the family Flavobacteriaceae isolated from a deep-sea seamount.</title>
        <authorList>
            <person name="Zhang D.-C."/>
        </authorList>
    </citation>
    <scope>NUCLEOTIDE SEQUENCE</scope>
    <source>
        <strain evidence="3">TP-CH-4</strain>
    </source>
</reference>
<dbReference type="InterPro" id="IPR013097">
    <property type="entry name" value="Dabb"/>
</dbReference>
<dbReference type="InterPro" id="IPR011008">
    <property type="entry name" value="Dimeric_a/b-barrel"/>
</dbReference>
<organism evidence="3 4">
    <name type="scientific">Pelagihabitans pacificus</name>
    <dbReference type="NCBI Taxonomy" id="2696054"/>
    <lineage>
        <taxon>Bacteria</taxon>
        <taxon>Pseudomonadati</taxon>
        <taxon>Bacteroidota</taxon>
        <taxon>Flavobacteriia</taxon>
        <taxon>Flavobacteriales</taxon>
        <taxon>Flavobacteriaceae</taxon>
        <taxon>Pelagihabitans</taxon>
    </lineage>
</organism>
<dbReference type="AlphaFoldDB" id="A0A967E4T6"/>
<dbReference type="PANTHER" id="PTHR33178:SF10">
    <property type="entry name" value="STRESS-RESPONSE A_B BARREL DOMAIN-CONTAINING PROTEIN"/>
    <property type="match status" value="1"/>
</dbReference>
<comment type="caution">
    <text evidence="3">The sequence shown here is derived from an EMBL/GenBank/DDBJ whole genome shotgun (WGS) entry which is preliminary data.</text>
</comment>
<dbReference type="PROSITE" id="PS51502">
    <property type="entry name" value="S_R_A_B_BARREL"/>
    <property type="match status" value="1"/>
</dbReference>
<dbReference type="Gene3D" id="3.30.70.100">
    <property type="match status" value="1"/>
</dbReference>
<evidence type="ECO:0000259" key="2">
    <source>
        <dbReference type="PROSITE" id="PS51502"/>
    </source>
</evidence>
<dbReference type="PANTHER" id="PTHR33178">
    <property type="match status" value="1"/>
</dbReference>
<keyword evidence="4" id="KW-1185">Reference proteome</keyword>
<reference evidence="3" key="1">
    <citation type="submission" date="2019-07" db="EMBL/GenBank/DDBJ databases">
        <authorList>
            <person name="De-Chao Zhang Q."/>
        </authorList>
    </citation>
    <scope>NUCLEOTIDE SEQUENCE</scope>
    <source>
        <strain evidence="3">TP-CH-4</strain>
    </source>
</reference>
<protein>
    <submittedName>
        <fullName evidence="3">Dabb family protein</fullName>
    </submittedName>
</protein>
<comment type="subunit">
    <text evidence="1">Homodimer.</text>
</comment>
<accession>A0A967E4T6</accession>
<dbReference type="SUPFAM" id="SSF54909">
    <property type="entry name" value="Dimeric alpha+beta barrel"/>
    <property type="match status" value="1"/>
</dbReference>